<dbReference type="GO" id="GO:0005576">
    <property type="term" value="C:extracellular region"/>
    <property type="evidence" value="ECO:0007669"/>
    <property type="project" value="InterPro"/>
</dbReference>
<comment type="catalytic activity">
    <reaction evidence="3">
        <text>L-arginyl-[protein] + NAD(+) = N(omega)-(ADP-D-ribosyl)-L-arginyl-[protein] + nicotinamide + H(+)</text>
        <dbReference type="Rhea" id="RHEA:19149"/>
        <dbReference type="Rhea" id="RHEA-COMP:10532"/>
        <dbReference type="Rhea" id="RHEA-COMP:15087"/>
        <dbReference type="ChEBI" id="CHEBI:15378"/>
        <dbReference type="ChEBI" id="CHEBI:17154"/>
        <dbReference type="ChEBI" id="CHEBI:29965"/>
        <dbReference type="ChEBI" id="CHEBI:57540"/>
        <dbReference type="ChEBI" id="CHEBI:142554"/>
        <dbReference type="EC" id="2.4.2.31"/>
    </reaction>
</comment>
<sequence>MHKFAMAFFSLITLIINDTYARSVEPKRRVGQDWKEFQHQHCQWRMGHSCKKVPKDEGKTPPRTGEEIALEVGLGVLAGGPSPQPKGFAFSIGKPSGGVLIKTPITLSTPRTHINSESTPLISASARPKAQGGLKRVNGKIGYLLGDPNAPNLGEEPAAKQVRIDRPESDLESDLGLDLGLDLELDFDSLNINESDLSSIKESDTEDDNQLAAEKSKFSLIHLRGPIQESDIGTAIEEMESIYGKDFWLDTQLDIHTEIEEYNTLSTNDKINFQDYFALRNYTEDSYVKINNAMHNNDISPKIEIEIAQLTKALKRNSDINLSLRNRALKHLDIDEIDIVYRGEVRNKSEFKAEMLEEEVYSNDAFFSTTSDAEYIANFQTENLADGEVNISYSIHYPKGLTNSTDISTLLGNNEGTRIFPPNSHFLITEVKPIDNDTIEIEMRYLCSSPCI</sequence>
<feature type="domain" description="ADP ribosyltransferase" evidence="5">
    <location>
        <begin position="268"/>
        <end position="433"/>
    </location>
</feature>
<evidence type="ECO:0000256" key="2">
    <source>
        <dbReference type="ARBA" id="ARBA00033021"/>
    </source>
</evidence>
<name>A0A0U1HWA6_YERRO</name>
<dbReference type="AlphaFoldDB" id="A0A0U1HWA6"/>
<evidence type="ECO:0000313" key="6">
    <source>
        <dbReference type="EMBL" id="CQI94905.1"/>
    </source>
</evidence>
<organism evidence="6 7">
    <name type="scientific">Yersinia rohdei</name>
    <dbReference type="NCBI Taxonomy" id="29485"/>
    <lineage>
        <taxon>Bacteria</taxon>
        <taxon>Pseudomonadati</taxon>
        <taxon>Pseudomonadota</taxon>
        <taxon>Gammaproteobacteria</taxon>
        <taxon>Enterobacterales</taxon>
        <taxon>Yersiniaceae</taxon>
        <taxon>Yersinia</taxon>
    </lineage>
</organism>
<reference evidence="7" key="1">
    <citation type="submission" date="2015-03" db="EMBL/GenBank/DDBJ databases">
        <authorList>
            <consortium name="Pathogen Informatics"/>
            <person name="Murphy D."/>
        </authorList>
    </citation>
    <scope>NUCLEOTIDE SEQUENCE [LARGE SCALE GENOMIC DNA]</scope>
    <source>
        <strain evidence="7">68/02</strain>
    </source>
</reference>
<dbReference type="Pfam" id="PF03496">
    <property type="entry name" value="ADPrib_exo_Tox"/>
    <property type="match status" value="1"/>
</dbReference>
<evidence type="ECO:0000313" key="7">
    <source>
        <dbReference type="Proteomes" id="UP000042054"/>
    </source>
</evidence>
<dbReference type="RefSeq" id="WP_050535284.1">
    <property type="nucleotide sequence ID" value="NZ_CTKE01000018.1"/>
</dbReference>
<protein>
    <recommendedName>
        <fullName evidence="1">NAD(+)--protein-arginine ADP-ribosyltransferase</fullName>
        <ecNumber evidence="1">2.4.2.31</ecNumber>
    </recommendedName>
    <alternativeName>
        <fullName evidence="2">NAD(+)--arginine ADP-ribosyltransferase</fullName>
    </alternativeName>
</protein>
<dbReference type="OrthoDB" id="6480847at2"/>
<keyword evidence="6" id="KW-0808">Transferase</keyword>
<dbReference type="EMBL" id="CTKE01000018">
    <property type="protein sequence ID" value="CQI94905.1"/>
    <property type="molecule type" value="Genomic_DNA"/>
</dbReference>
<dbReference type="PROSITE" id="PS51996">
    <property type="entry name" value="TR_MART"/>
    <property type="match status" value="1"/>
</dbReference>
<evidence type="ECO:0000256" key="3">
    <source>
        <dbReference type="ARBA" id="ARBA00047597"/>
    </source>
</evidence>
<evidence type="ECO:0000256" key="4">
    <source>
        <dbReference type="SAM" id="MobiDB-lite"/>
    </source>
</evidence>
<dbReference type="GO" id="GO:0106274">
    <property type="term" value="F:NAD+-protein-arginine ADP-ribosyltransferase activity"/>
    <property type="evidence" value="ECO:0007669"/>
    <property type="project" value="UniProtKB-EC"/>
</dbReference>
<gene>
    <name evidence="6" type="ORF">ERS008555_03287</name>
</gene>
<dbReference type="EC" id="2.4.2.31" evidence="1"/>
<evidence type="ECO:0000259" key="5">
    <source>
        <dbReference type="Pfam" id="PF03496"/>
    </source>
</evidence>
<dbReference type="Proteomes" id="UP000042054">
    <property type="component" value="Unassembled WGS sequence"/>
</dbReference>
<feature type="region of interest" description="Disordered" evidence="4">
    <location>
        <begin position="147"/>
        <end position="167"/>
    </location>
</feature>
<accession>A0A0U1HWA6</accession>
<dbReference type="Gene3D" id="3.90.176.10">
    <property type="entry name" value="Toxin ADP-ribosyltransferase, Chain A, domain 1"/>
    <property type="match status" value="1"/>
</dbReference>
<proteinExistence type="predicted"/>
<dbReference type="InterPro" id="IPR003540">
    <property type="entry name" value="ADP-ribosyltransferase"/>
</dbReference>
<dbReference type="SUPFAM" id="SSF56399">
    <property type="entry name" value="ADP-ribosylation"/>
    <property type="match status" value="1"/>
</dbReference>
<evidence type="ECO:0000256" key="1">
    <source>
        <dbReference type="ARBA" id="ARBA00012031"/>
    </source>
</evidence>